<name>A0AAV5CXH8_ELECO</name>
<dbReference type="InterPro" id="IPR045864">
    <property type="entry name" value="aa-tRNA-synth_II/BPL/LPL"/>
</dbReference>
<gene>
    <name evidence="1" type="primary">ga19842</name>
    <name evidence="1" type="ORF">PR202_ga19842</name>
</gene>
<reference evidence="1" key="1">
    <citation type="journal article" date="2018" name="DNA Res.">
        <title>Multiple hybrid de novo genome assembly of finger millet, an orphan allotetraploid crop.</title>
        <authorList>
            <person name="Hatakeyama M."/>
            <person name="Aluri S."/>
            <person name="Balachadran M.T."/>
            <person name="Sivarajan S.R."/>
            <person name="Patrignani A."/>
            <person name="Gruter S."/>
            <person name="Poveda L."/>
            <person name="Shimizu-Inatsugi R."/>
            <person name="Baeten J."/>
            <person name="Francoijs K.J."/>
            <person name="Nataraja K.N."/>
            <person name="Reddy Y.A.N."/>
            <person name="Phadnis S."/>
            <person name="Ravikumar R.L."/>
            <person name="Schlapbach R."/>
            <person name="Sreeman S.M."/>
            <person name="Shimizu K.K."/>
        </authorList>
    </citation>
    <scope>NUCLEOTIDE SEQUENCE</scope>
</reference>
<protein>
    <submittedName>
        <fullName evidence="1">Uncharacterized protein</fullName>
    </submittedName>
</protein>
<dbReference type="Gene3D" id="3.30.930.10">
    <property type="entry name" value="Bira Bifunctional Protein, Domain 2"/>
    <property type="match status" value="1"/>
</dbReference>
<dbReference type="AlphaFoldDB" id="A0AAV5CXH8"/>
<accession>A0AAV5CXH8</accession>
<comment type="caution">
    <text evidence="1">The sequence shown here is derived from an EMBL/GenBank/DDBJ whole genome shotgun (WGS) entry which is preliminary data.</text>
</comment>
<dbReference type="Proteomes" id="UP001054889">
    <property type="component" value="Unassembled WGS sequence"/>
</dbReference>
<dbReference type="EMBL" id="BQKI01000009">
    <property type="protein sequence ID" value="GJN02485.1"/>
    <property type="molecule type" value="Genomic_DNA"/>
</dbReference>
<organism evidence="1 2">
    <name type="scientific">Eleusine coracana subsp. coracana</name>
    <dbReference type="NCBI Taxonomy" id="191504"/>
    <lineage>
        <taxon>Eukaryota</taxon>
        <taxon>Viridiplantae</taxon>
        <taxon>Streptophyta</taxon>
        <taxon>Embryophyta</taxon>
        <taxon>Tracheophyta</taxon>
        <taxon>Spermatophyta</taxon>
        <taxon>Magnoliopsida</taxon>
        <taxon>Liliopsida</taxon>
        <taxon>Poales</taxon>
        <taxon>Poaceae</taxon>
        <taxon>PACMAD clade</taxon>
        <taxon>Chloridoideae</taxon>
        <taxon>Cynodonteae</taxon>
        <taxon>Eleusininae</taxon>
        <taxon>Eleusine</taxon>
    </lineage>
</organism>
<sequence>MVSSLTHSIYTVLTQVYSEEGSHASHFQERLLAVGGRYDWLMEQAWDKVSKSKSPGAVGVSIALEKFLPNNPSSDLGLPRLLSR</sequence>
<evidence type="ECO:0000313" key="1">
    <source>
        <dbReference type="EMBL" id="GJN02485.1"/>
    </source>
</evidence>
<reference evidence="1" key="2">
    <citation type="submission" date="2021-12" db="EMBL/GenBank/DDBJ databases">
        <title>Resequencing data analysis of finger millet.</title>
        <authorList>
            <person name="Hatakeyama M."/>
            <person name="Aluri S."/>
            <person name="Balachadran M.T."/>
            <person name="Sivarajan S.R."/>
            <person name="Poveda L."/>
            <person name="Shimizu-Inatsugi R."/>
            <person name="Schlapbach R."/>
            <person name="Sreeman S.M."/>
            <person name="Shimizu K.K."/>
        </authorList>
    </citation>
    <scope>NUCLEOTIDE SEQUENCE</scope>
</reference>
<keyword evidence="2" id="KW-1185">Reference proteome</keyword>
<evidence type="ECO:0000313" key="2">
    <source>
        <dbReference type="Proteomes" id="UP001054889"/>
    </source>
</evidence>
<proteinExistence type="predicted"/>